<organism evidence="1 2">
    <name type="scientific">Flagellimonas lutaonensis</name>
    <dbReference type="NCBI Taxonomy" id="516051"/>
    <lineage>
        <taxon>Bacteria</taxon>
        <taxon>Pseudomonadati</taxon>
        <taxon>Bacteroidota</taxon>
        <taxon>Flavobacteriia</taxon>
        <taxon>Flavobacteriales</taxon>
        <taxon>Flavobacteriaceae</taxon>
        <taxon>Flagellimonas</taxon>
    </lineage>
</organism>
<dbReference type="PANTHER" id="PTHR47199">
    <property type="entry name" value="PHOTOSYSTEM II STABILITY/ASSEMBLY FACTOR HCF136, CHLOROPLASTIC"/>
    <property type="match status" value="1"/>
</dbReference>
<dbReference type="KEGG" id="mlt:VC82_86"/>
<dbReference type="PATRIC" id="fig|516051.4.peg.89"/>
<dbReference type="STRING" id="516051.VC82_86"/>
<name>A0A0D5YPG3_9FLAO</name>
<sequence length="344" mass="37215">MKKTSFVLLLVVLTVGCHPKKKPVSFTSVAIETVFEDSVSIRAIEFLDTNTLAFAGSNGIFGTVDTKTNAVRSSVQRYDSILPEFRAVANTSTDFFMLSVASPALLYKTGDSGQMELVYTEEGVGVFYDSMTFWNDQEGIAIGDSIDGCLSIIITRDGGKKWAKLSCSVLPESPSGEGAFAASNTNIETIGENTWVATTLGRVLFSPDKGKTWEVFETPIIQGEPAKGIYSIDFYNEKLGFVIGGDYTQSDANAANKAITRDGGKTWELTANGKPPGYKSCVQFAPNLAGKHLVAVGFTGISCSNDAGHTWEHLSDESFYTLRFLNDSIAYAAGKNKIARLVFR</sequence>
<dbReference type="EMBL" id="CP011071">
    <property type="protein sequence ID" value="AKA33778.1"/>
    <property type="molecule type" value="Genomic_DNA"/>
</dbReference>
<evidence type="ECO:0000313" key="2">
    <source>
        <dbReference type="Proteomes" id="UP000032726"/>
    </source>
</evidence>
<reference evidence="1 2" key="1">
    <citation type="submission" date="2015-03" db="EMBL/GenBank/DDBJ databases">
        <title>Complete genome sequence of Muricauda lutaonensis CC-HSB-11T, isolated from a coastal hot spring.</title>
        <authorList>
            <person name="Kim K.M."/>
        </authorList>
    </citation>
    <scope>NUCLEOTIDE SEQUENCE [LARGE SCALE GENOMIC DNA]</scope>
    <source>
        <strain evidence="1 2">CC-HSB-11</strain>
    </source>
</reference>
<dbReference type="OrthoDB" id="9813892at2"/>
<protein>
    <submittedName>
        <fullName evidence="1">Putative oxidoreductase</fullName>
    </submittedName>
</protein>
<dbReference type="Pfam" id="PF02012">
    <property type="entry name" value="BNR"/>
    <property type="match status" value="1"/>
</dbReference>
<gene>
    <name evidence="1" type="ORF">VC82_86</name>
</gene>
<dbReference type="HOGENOM" id="CLU_064269_0_0_10"/>
<accession>A0A0D5YPG3</accession>
<dbReference type="InterPro" id="IPR015943">
    <property type="entry name" value="WD40/YVTN_repeat-like_dom_sf"/>
</dbReference>
<dbReference type="AlphaFoldDB" id="A0A0D5YPG3"/>
<dbReference type="Proteomes" id="UP000032726">
    <property type="component" value="Chromosome"/>
</dbReference>
<dbReference type="Gene3D" id="2.130.10.10">
    <property type="entry name" value="YVTN repeat-like/Quinoprotein amine dehydrogenase"/>
    <property type="match status" value="1"/>
</dbReference>
<dbReference type="PANTHER" id="PTHR47199:SF2">
    <property type="entry name" value="PHOTOSYSTEM II STABILITY_ASSEMBLY FACTOR HCF136, CHLOROPLASTIC"/>
    <property type="match status" value="1"/>
</dbReference>
<dbReference type="PROSITE" id="PS51257">
    <property type="entry name" value="PROKAR_LIPOPROTEIN"/>
    <property type="match status" value="1"/>
</dbReference>
<proteinExistence type="predicted"/>
<dbReference type="RefSeq" id="WP_045800644.1">
    <property type="nucleotide sequence ID" value="NZ_CP011071.1"/>
</dbReference>
<evidence type="ECO:0000313" key="1">
    <source>
        <dbReference type="EMBL" id="AKA33778.1"/>
    </source>
</evidence>
<dbReference type="InterPro" id="IPR002860">
    <property type="entry name" value="BNR_rpt"/>
</dbReference>
<dbReference type="SUPFAM" id="SSF110296">
    <property type="entry name" value="Oligoxyloglucan reducing end-specific cellobiohydrolase"/>
    <property type="match status" value="1"/>
</dbReference>
<keyword evidence="2" id="KW-1185">Reference proteome</keyword>